<evidence type="ECO:0000256" key="4">
    <source>
        <dbReference type="PIRSR" id="PIRSR005539-1"/>
    </source>
</evidence>
<gene>
    <name evidence="6" type="primary">laaA</name>
    <name evidence="6" type="ORF">EMLFYP7_00874</name>
</gene>
<dbReference type="PRINTS" id="PR00793">
    <property type="entry name" value="PROAMNOPTASE"/>
</dbReference>
<protein>
    <submittedName>
        <fullName evidence="6">L-amino acid amidase</fullName>
        <ecNumber evidence="6">3.5.1.101</ecNumber>
    </submittedName>
</protein>
<dbReference type="PANTHER" id="PTHR43194:SF2">
    <property type="entry name" value="PEROXISOMAL MEMBRANE PROTEIN LPX1"/>
    <property type="match status" value="1"/>
</dbReference>
<dbReference type="SUPFAM" id="SSF53474">
    <property type="entry name" value="alpha/beta-Hydrolases"/>
    <property type="match status" value="1"/>
</dbReference>
<feature type="active site" description="Proton donor" evidence="4">
    <location>
        <position position="274"/>
    </location>
</feature>
<feature type="active site" evidence="4">
    <location>
        <position position="247"/>
    </location>
</feature>
<evidence type="ECO:0000256" key="2">
    <source>
        <dbReference type="ARBA" id="ARBA00022801"/>
    </source>
</evidence>
<feature type="domain" description="AB hydrolase-1" evidence="5">
    <location>
        <begin position="30"/>
        <end position="280"/>
    </location>
</feature>
<dbReference type="PANTHER" id="PTHR43194">
    <property type="entry name" value="HYDROLASE ALPHA/BETA FOLD FAMILY"/>
    <property type="match status" value="1"/>
</dbReference>
<dbReference type="Gene3D" id="3.40.50.1820">
    <property type="entry name" value="alpha/beta hydrolase"/>
    <property type="match status" value="1"/>
</dbReference>
<dbReference type="EC" id="3.5.1.101" evidence="6"/>
<evidence type="ECO:0000313" key="6">
    <source>
        <dbReference type="EMBL" id="VYT88930.1"/>
    </source>
</evidence>
<dbReference type="EMBL" id="CACRTZ010000004">
    <property type="protein sequence ID" value="VYT88930.1"/>
    <property type="molecule type" value="Genomic_DNA"/>
</dbReference>
<dbReference type="RefSeq" id="WP_156564945.1">
    <property type="nucleotide sequence ID" value="NZ_CACRTZ010000004.1"/>
</dbReference>
<name>A0A6N3AHA2_9ENTR</name>
<sequence length="296" mass="32917">MYTIHEGYAPFRTWQTWYRICGDLHSGLTPLVVAHGGPGCTHDYVDAFRDIAETGRAVIHYDQLGNGRSTHLPDASPDFWQPALFLDELENLLRHLEIARYALLGQSWGGMLAAEHAVTRPAGLQALIIANSPASMALWLEGAARLRAELPPQVQATLLAHEAAGTLDSPEYKTASQVFYQRHVCRLDPWPEEVSRTFAAMDADPTVYHAMNGPTEFHVIGSMKHWTIIDRLAAINVPTLLISGRFDEATPEVVQPFQDKIAGAQWIIFEHSSHMPHVEERALCMQTVSDFLNASS</sequence>
<evidence type="ECO:0000256" key="1">
    <source>
        <dbReference type="ARBA" id="ARBA00010088"/>
    </source>
</evidence>
<dbReference type="InterPro" id="IPR005945">
    <property type="entry name" value="Pro_imino_pep"/>
</dbReference>
<dbReference type="GO" id="GO:0008233">
    <property type="term" value="F:peptidase activity"/>
    <property type="evidence" value="ECO:0007669"/>
    <property type="project" value="InterPro"/>
</dbReference>
<dbReference type="Pfam" id="PF00561">
    <property type="entry name" value="Abhydrolase_1"/>
    <property type="match status" value="1"/>
</dbReference>
<dbReference type="GO" id="GO:0006508">
    <property type="term" value="P:proteolysis"/>
    <property type="evidence" value="ECO:0007669"/>
    <property type="project" value="InterPro"/>
</dbReference>
<proteinExistence type="inferred from homology"/>
<feature type="active site" description="Nucleophile" evidence="4">
    <location>
        <position position="107"/>
    </location>
</feature>
<organism evidence="6">
    <name type="scientific">Phytobacter massiliensis</name>
    <dbReference type="NCBI Taxonomy" id="1485952"/>
    <lineage>
        <taxon>Bacteria</taxon>
        <taxon>Pseudomonadati</taxon>
        <taxon>Pseudomonadota</taxon>
        <taxon>Gammaproteobacteria</taxon>
        <taxon>Enterobacterales</taxon>
        <taxon>Enterobacteriaceae</taxon>
        <taxon>Phytobacter</taxon>
    </lineage>
</organism>
<dbReference type="NCBIfam" id="TIGR01250">
    <property type="entry name" value="pro_imino_pep_2"/>
    <property type="match status" value="1"/>
</dbReference>
<evidence type="ECO:0000256" key="3">
    <source>
        <dbReference type="PIRNR" id="PIRNR005539"/>
    </source>
</evidence>
<dbReference type="InterPro" id="IPR050228">
    <property type="entry name" value="Carboxylesterase_BioH"/>
</dbReference>
<accession>A0A6N3AHA2</accession>
<reference evidence="6" key="1">
    <citation type="submission" date="2019-11" db="EMBL/GenBank/DDBJ databases">
        <authorList>
            <person name="Feng L."/>
        </authorList>
    </citation>
    <scope>NUCLEOTIDE SEQUENCE</scope>
    <source>
        <strain evidence="6">EMassiliensisLFYP7</strain>
    </source>
</reference>
<keyword evidence="2 3" id="KW-0378">Hydrolase</keyword>
<dbReference type="AlphaFoldDB" id="A0A6N3AHA2"/>
<dbReference type="InterPro" id="IPR000073">
    <property type="entry name" value="AB_hydrolase_1"/>
</dbReference>
<dbReference type="PIRSF" id="PIRSF005539">
    <property type="entry name" value="Pept_S33_TRI_F1"/>
    <property type="match status" value="1"/>
</dbReference>
<comment type="similarity">
    <text evidence="1">Belongs to the peptidase S33 family.</text>
</comment>
<dbReference type="InterPro" id="IPR002410">
    <property type="entry name" value="Peptidase_S33"/>
</dbReference>
<dbReference type="InterPro" id="IPR029058">
    <property type="entry name" value="AB_hydrolase_fold"/>
</dbReference>
<evidence type="ECO:0000259" key="5">
    <source>
        <dbReference type="Pfam" id="PF00561"/>
    </source>
</evidence>